<sequence length="212" mass="24368">MLMKLVFKVPKYSKWQQVPVPADEEEKDYVARIHFLKNTSPRKAEEDASRARITGSREFSSFYSSSLSLDDYDMNFESLLSRPPGSKKVPAAASTDEQVLGFVHQDKFLGSQLEMASLFSHLAHQRGLQRIKQLESELRTTIEQHEVLARQWNSSRTEVSRLCKEAEEQVKAISLSSKVLKKRLRISVKLIKKFAKSLMRPTRNLKGTRKMP</sequence>
<dbReference type="EMBL" id="UZAU01000714">
    <property type="status" value="NOT_ANNOTATED_CDS"/>
    <property type="molecule type" value="Genomic_DNA"/>
</dbReference>
<accession>A0A803Q968</accession>
<protein>
    <submittedName>
        <fullName evidence="1">Uncharacterized protein</fullName>
    </submittedName>
</protein>
<evidence type="ECO:0000313" key="2">
    <source>
        <dbReference type="Proteomes" id="UP000596661"/>
    </source>
</evidence>
<evidence type="ECO:0000313" key="1">
    <source>
        <dbReference type="EnsemblPlants" id="cds.evm.model.08.1596"/>
    </source>
</evidence>
<proteinExistence type="predicted"/>
<keyword evidence="2" id="KW-1185">Reference proteome</keyword>
<dbReference type="Gramene" id="evm.model.08.1596">
    <property type="protein sequence ID" value="cds.evm.model.08.1596"/>
    <property type="gene ID" value="evm.TU.08.1596"/>
</dbReference>
<organism evidence="1 2">
    <name type="scientific">Cannabis sativa</name>
    <name type="common">Hemp</name>
    <name type="synonym">Marijuana</name>
    <dbReference type="NCBI Taxonomy" id="3483"/>
    <lineage>
        <taxon>Eukaryota</taxon>
        <taxon>Viridiplantae</taxon>
        <taxon>Streptophyta</taxon>
        <taxon>Embryophyta</taxon>
        <taxon>Tracheophyta</taxon>
        <taxon>Spermatophyta</taxon>
        <taxon>Magnoliopsida</taxon>
        <taxon>eudicotyledons</taxon>
        <taxon>Gunneridae</taxon>
        <taxon>Pentapetalae</taxon>
        <taxon>rosids</taxon>
        <taxon>fabids</taxon>
        <taxon>Rosales</taxon>
        <taxon>Cannabaceae</taxon>
        <taxon>Cannabis</taxon>
    </lineage>
</organism>
<dbReference type="Proteomes" id="UP000596661">
    <property type="component" value="Chromosome 8"/>
</dbReference>
<dbReference type="EnsemblPlants" id="evm.model.08.1596">
    <property type="protein sequence ID" value="cds.evm.model.08.1596"/>
    <property type="gene ID" value="evm.TU.08.1596"/>
</dbReference>
<name>A0A803Q968_CANSA</name>
<reference evidence="1" key="1">
    <citation type="submission" date="2018-11" db="EMBL/GenBank/DDBJ databases">
        <authorList>
            <person name="Grassa J C."/>
        </authorList>
    </citation>
    <scope>NUCLEOTIDE SEQUENCE [LARGE SCALE GENOMIC DNA]</scope>
</reference>
<reference evidence="1" key="2">
    <citation type="submission" date="2021-03" db="UniProtKB">
        <authorList>
            <consortium name="EnsemblPlants"/>
        </authorList>
    </citation>
    <scope>IDENTIFICATION</scope>
</reference>
<dbReference type="AlphaFoldDB" id="A0A803Q968"/>